<comment type="caution">
    <text evidence="1">The sequence shown here is derived from an EMBL/GenBank/DDBJ whole genome shotgun (WGS) entry which is preliminary data.</text>
</comment>
<dbReference type="SUPFAM" id="SSF143567">
    <property type="entry name" value="YkuJ-like"/>
    <property type="match status" value="1"/>
</dbReference>
<sequence length="87" mass="10018">MAEKSQLGTIIKCLEKMMDTATPEVNTRRFEVEKNGEREERCSVTYIPSVDGETSGTFELKDTKTNEVYQFDDIDLIAMDIYELLQD</sequence>
<dbReference type="AlphaFoldDB" id="K8Z9R2"/>
<evidence type="ECO:0000313" key="2">
    <source>
        <dbReference type="Proteomes" id="UP000016057"/>
    </source>
</evidence>
<dbReference type="InterPro" id="IPR014904">
    <property type="entry name" value="YkuJ-like"/>
</dbReference>
<gene>
    <name evidence="1" type="ORF">C683_0376</name>
</gene>
<dbReference type="STRING" id="1234409.C683_0376"/>
<evidence type="ECO:0008006" key="3">
    <source>
        <dbReference type="Google" id="ProtNLM"/>
    </source>
</evidence>
<proteinExistence type="predicted"/>
<dbReference type="Pfam" id="PF08796">
    <property type="entry name" value="DUF1797"/>
    <property type="match status" value="1"/>
</dbReference>
<keyword evidence="2" id="KW-1185">Reference proteome</keyword>
<dbReference type="OrthoDB" id="2361638at2"/>
<accession>K8Z9R2</accession>
<dbReference type="EMBL" id="AMYT01000011">
    <property type="protein sequence ID" value="EKU27595.1"/>
    <property type="molecule type" value="Genomic_DNA"/>
</dbReference>
<name>K8Z9R2_9ENTE</name>
<dbReference type="Gene3D" id="3.30.720.20">
    <property type="entry name" value="Protein of unknown function DUF1797"/>
    <property type="match status" value="1"/>
</dbReference>
<dbReference type="Proteomes" id="UP000016057">
    <property type="component" value="Unassembled WGS sequence"/>
</dbReference>
<protein>
    <recommendedName>
        <fullName evidence="3">DUF1797 family protein</fullName>
    </recommendedName>
</protein>
<evidence type="ECO:0000313" key="1">
    <source>
        <dbReference type="EMBL" id="EKU27595.1"/>
    </source>
</evidence>
<dbReference type="eggNOG" id="COG4703">
    <property type="taxonomic scope" value="Bacteria"/>
</dbReference>
<reference evidence="1 2" key="1">
    <citation type="journal article" date="2013" name="Genome Announc.">
        <title>Draft Genome Sequence of Catellicoccus marimammalium, a Novel Species Commonly Found in Gull Feces.</title>
        <authorList>
            <person name="Weigand M.R."/>
            <person name="Ryu H."/>
            <person name="Bozcek L."/>
            <person name="Konstantinidis K.T."/>
            <person name="Santo Domingo J.W."/>
        </authorList>
    </citation>
    <scope>NUCLEOTIDE SEQUENCE [LARGE SCALE GENOMIC DNA]</scope>
    <source>
        <strain evidence="1 2">M35/04/3</strain>
    </source>
</reference>
<organism evidence="1 2">
    <name type="scientific">Catellicoccus marimammalium M35/04/3</name>
    <dbReference type="NCBI Taxonomy" id="1234409"/>
    <lineage>
        <taxon>Bacteria</taxon>
        <taxon>Bacillati</taxon>
        <taxon>Bacillota</taxon>
        <taxon>Bacilli</taxon>
        <taxon>Lactobacillales</taxon>
        <taxon>Enterococcaceae</taxon>
        <taxon>Catellicoccus</taxon>
    </lineage>
</organism>
<dbReference type="PATRIC" id="fig|1234409.3.peg.343"/>
<dbReference type="InterPro" id="IPR038073">
    <property type="entry name" value="YkuJ-like_sf"/>
</dbReference>
<dbReference type="RefSeq" id="WP_009488810.1">
    <property type="nucleotide sequence ID" value="NZ_AMYT01000011.1"/>
</dbReference>